<evidence type="ECO:0000313" key="5">
    <source>
        <dbReference type="EMBL" id="MZQ91140.1"/>
    </source>
</evidence>
<reference evidence="5 6" key="1">
    <citation type="submission" date="2020-01" db="EMBL/GenBank/DDBJ databases">
        <title>Frigidibacter albus SP32T (=CGMCC 1.13995T).</title>
        <authorList>
            <person name="Liao X."/>
        </authorList>
    </citation>
    <scope>NUCLEOTIDE SEQUENCE [LARGE SCALE GENOMIC DNA]</scope>
    <source>
        <strain evidence="5 6">SP32</strain>
    </source>
</reference>
<name>A0A6L8VPR1_9RHOB</name>
<gene>
    <name evidence="5" type="ORF">GS660_18780</name>
</gene>
<dbReference type="Pfam" id="PF00941">
    <property type="entry name" value="FAD_binding_5"/>
    <property type="match status" value="1"/>
</dbReference>
<dbReference type="InterPro" id="IPR051312">
    <property type="entry name" value="Diverse_Substr_Oxidored"/>
</dbReference>
<dbReference type="InterPro" id="IPR016167">
    <property type="entry name" value="FAD-bd_PCMH_sub1"/>
</dbReference>
<dbReference type="InterPro" id="IPR002346">
    <property type="entry name" value="Mopterin_DH_FAD-bd"/>
</dbReference>
<dbReference type="Proteomes" id="UP000477083">
    <property type="component" value="Unassembled WGS sequence"/>
</dbReference>
<dbReference type="Gene3D" id="3.30.390.50">
    <property type="entry name" value="CO dehydrogenase flavoprotein, C-terminal domain"/>
    <property type="match status" value="1"/>
</dbReference>
<dbReference type="SUPFAM" id="SSF56176">
    <property type="entry name" value="FAD-binding/transporter-associated domain-like"/>
    <property type="match status" value="1"/>
</dbReference>
<comment type="caution">
    <text evidence="5">The sequence shown here is derived from an EMBL/GenBank/DDBJ whole genome shotgun (WGS) entry which is preliminary data.</text>
</comment>
<dbReference type="Pfam" id="PF03450">
    <property type="entry name" value="CO_deh_flav_C"/>
    <property type="match status" value="1"/>
</dbReference>
<dbReference type="InterPro" id="IPR016166">
    <property type="entry name" value="FAD-bd_PCMH"/>
</dbReference>
<dbReference type="EMBL" id="WWNR01000016">
    <property type="protein sequence ID" value="MZQ91140.1"/>
    <property type="molecule type" value="Genomic_DNA"/>
</dbReference>
<keyword evidence="6" id="KW-1185">Reference proteome</keyword>
<dbReference type="GO" id="GO:0016491">
    <property type="term" value="F:oxidoreductase activity"/>
    <property type="evidence" value="ECO:0007669"/>
    <property type="project" value="UniProtKB-KW"/>
</dbReference>
<dbReference type="RefSeq" id="WP_161348523.1">
    <property type="nucleotide sequence ID" value="NZ_BMGW01000016.1"/>
</dbReference>
<evidence type="ECO:0000256" key="3">
    <source>
        <dbReference type="ARBA" id="ARBA00023002"/>
    </source>
</evidence>
<dbReference type="InterPro" id="IPR005107">
    <property type="entry name" value="CO_DH_flav_C"/>
</dbReference>
<protein>
    <submittedName>
        <fullName evidence="5">Xanthine dehydrogenase family protein subunit M</fullName>
    </submittedName>
</protein>
<evidence type="ECO:0000256" key="2">
    <source>
        <dbReference type="ARBA" id="ARBA00022827"/>
    </source>
</evidence>
<keyword evidence="3" id="KW-0560">Oxidoreductase</keyword>
<dbReference type="SUPFAM" id="SSF55447">
    <property type="entry name" value="CO dehydrogenase flavoprotein C-terminal domain-like"/>
    <property type="match status" value="1"/>
</dbReference>
<keyword evidence="1" id="KW-0285">Flavoprotein</keyword>
<evidence type="ECO:0000313" key="6">
    <source>
        <dbReference type="Proteomes" id="UP000477083"/>
    </source>
</evidence>
<dbReference type="GO" id="GO:0071949">
    <property type="term" value="F:FAD binding"/>
    <property type="evidence" value="ECO:0007669"/>
    <property type="project" value="InterPro"/>
</dbReference>
<organism evidence="5 6">
    <name type="scientific">Frigidibacter albus</name>
    <dbReference type="NCBI Taxonomy" id="1465486"/>
    <lineage>
        <taxon>Bacteria</taxon>
        <taxon>Pseudomonadati</taxon>
        <taxon>Pseudomonadota</taxon>
        <taxon>Alphaproteobacteria</taxon>
        <taxon>Rhodobacterales</taxon>
        <taxon>Paracoccaceae</taxon>
        <taxon>Frigidibacter</taxon>
    </lineage>
</organism>
<dbReference type="Gene3D" id="3.30.465.10">
    <property type="match status" value="1"/>
</dbReference>
<dbReference type="PROSITE" id="PS51387">
    <property type="entry name" value="FAD_PCMH"/>
    <property type="match status" value="1"/>
</dbReference>
<dbReference type="PANTHER" id="PTHR42659:SF2">
    <property type="entry name" value="XANTHINE DEHYDROGENASE SUBUNIT C-RELATED"/>
    <property type="match status" value="1"/>
</dbReference>
<accession>A0A6L8VPR1</accession>
<dbReference type="InterPro" id="IPR036683">
    <property type="entry name" value="CO_DH_flav_C_dom_sf"/>
</dbReference>
<dbReference type="PANTHER" id="PTHR42659">
    <property type="entry name" value="XANTHINE DEHYDROGENASE SUBUNIT C-RELATED"/>
    <property type="match status" value="1"/>
</dbReference>
<feature type="domain" description="FAD-binding PCMH-type" evidence="4">
    <location>
        <begin position="1"/>
        <end position="177"/>
    </location>
</feature>
<dbReference type="InterPro" id="IPR016169">
    <property type="entry name" value="FAD-bd_PCMH_sub2"/>
</dbReference>
<evidence type="ECO:0000256" key="1">
    <source>
        <dbReference type="ARBA" id="ARBA00022630"/>
    </source>
</evidence>
<dbReference type="Gene3D" id="3.30.43.10">
    <property type="entry name" value="Uridine Diphospho-n-acetylenolpyruvylglucosamine Reductase, domain 2"/>
    <property type="match status" value="1"/>
</dbReference>
<dbReference type="OrthoDB" id="9793944at2"/>
<dbReference type="SMART" id="SM01092">
    <property type="entry name" value="CO_deh_flav_C"/>
    <property type="match status" value="1"/>
</dbReference>
<dbReference type="AlphaFoldDB" id="A0A6L8VPR1"/>
<sequence length="296" mass="32104">MKPARFDYVRPDSVDQALDLLARYGGDAKIIAGGQSLMPMMNFRLVKPAVLVDINRIPGLEVIEDQGERVRMGALARHRMTATDSMIASRIPVLHDAMHHVAHMTVRNRGTFCGSVCHADPAAEIPMIVLMLDGQVEVASASRRRVLPAAEFLVGSLVTALEADEMVTGITIGMSDPQSGWAFEEFSRRHGDFALAAVAVTLGVDADGAIRNPRIGMTGVGETAMRMRGVEALIDGCHPDEDMLGEVSEWLNDNLVPNTDIHAGADYRRHLSGVLAGRAIRAAYARARTLRGKQDE</sequence>
<keyword evidence="2" id="KW-0274">FAD</keyword>
<evidence type="ECO:0000259" key="4">
    <source>
        <dbReference type="PROSITE" id="PS51387"/>
    </source>
</evidence>
<proteinExistence type="predicted"/>
<dbReference type="InterPro" id="IPR036318">
    <property type="entry name" value="FAD-bd_PCMH-like_sf"/>
</dbReference>